<dbReference type="EMBL" id="FZOR01000005">
    <property type="protein sequence ID" value="SNS54210.1"/>
    <property type="molecule type" value="Genomic_DNA"/>
</dbReference>
<keyword evidence="2" id="KW-1185">Reference proteome</keyword>
<organism evidence="1 2">
    <name type="scientific">Actinomadura meyerae</name>
    <dbReference type="NCBI Taxonomy" id="240840"/>
    <lineage>
        <taxon>Bacteria</taxon>
        <taxon>Bacillati</taxon>
        <taxon>Actinomycetota</taxon>
        <taxon>Actinomycetes</taxon>
        <taxon>Streptosporangiales</taxon>
        <taxon>Thermomonosporaceae</taxon>
        <taxon>Actinomadura</taxon>
    </lineage>
</organism>
<evidence type="ECO:0000313" key="1">
    <source>
        <dbReference type="EMBL" id="SNS54210.1"/>
    </source>
</evidence>
<name>A0A239FAZ9_9ACTN</name>
<proteinExistence type="predicted"/>
<accession>A0A239FAZ9</accession>
<sequence>MAKVDELLRYIDDPDDDSTLAYQVVDEIAASGDTSLLPRLTAELRRFLDTGDFYGRDVIADTLAGLGGIDVLPLLIEASARDLGDDQDTLQSTVLELMGTDKRRAGAILDELEAEGRPDLRHRVAQARELLDSGVI</sequence>
<dbReference type="OrthoDB" id="3397314at2"/>
<dbReference type="AlphaFoldDB" id="A0A239FAZ9"/>
<evidence type="ECO:0008006" key="3">
    <source>
        <dbReference type="Google" id="ProtNLM"/>
    </source>
</evidence>
<dbReference type="Proteomes" id="UP000198318">
    <property type="component" value="Unassembled WGS sequence"/>
</dbReference>
<protein>
    <recommendedName>
        <fullName evidence="3">HEAT repeat-containing protein</fullName>
    </recommendedName>
</protein>
<gene>
    <name evidence="1" type="ORF">SAMN05443665_1005263</name>
</gene>
<evidence type="ECO:0000313" key="2">
    <source>
        <dbReference type="Proteomes" id="UP000198318"/>
    </source>
</evidence>
<dbReference type="RefSeq" id="WP_089325325.1">
    <property type="nucleotide sequence ID" value="NZ_FZOR01000005.1"/>
</dbReference>
<reference evidence="1 2" key="1">
    <citation type="submission" date="2017-06" db="EMBL/GenBank/DDBJ databases">
        <authorList>
            <person name="Kim H.J."/>
            <person name="Triplett B.A."/>
        </authorList>
    </citation>
    <scope>NUCLEOTIDE SEQUENCE [LARGE SCALE GENOMIC DNA]</scope>
    <source>
        <strain evidence="1 2">DSM 44715</strain>
    </source>
</reference>